<evidence type="ECO:0000256" key="3">
    <source>
        <dbReference type="ARBA" id="ARBA00022448"/>
    </source>
</evidence>
<dbReference type="Pfam" id="PF00324">
    <property type="entry name" value="AA_permease"/>
    <property type="match status" value="1"/>
</dbReference>
<comment type="caution">
    <text evidence="10">The sequence shown here is derived from an EMBL/GenBank/DDBJ whole genome shotgun (WGS) entry which is preliminary data.</text>
</comment>
<evidence type="ECO:0000256" key="6">
    <source>
        <dbReference type="ARBA" id="ARBA00022989"/>
    </source>
</evidence>
<feature type="transmembrane region" description="Helical" evidence="8">
    <location>
        <begin position="127"/>
        <end position="149"/>
    </location>
</feature>
<feature type="transmembrane region" description="Helical" evidence="8">
    <location>
        <begin position="53"/>
        <end position="72"/>
    </location>
</feature>
<feature type="transmembrane region" description="Helical" evidence="8">
    <location>
        <begin position="93"/>
        <end position="115"/>
    </location>
</feature>
<name>A0A7J5BA50_9MICO</name>
<dbReference type="FunFam" id="1.20.1740.10:FF:000001">
    <property type="entry name" value="Amino acid permease"/>
    <property type="match status" value="1"/>
</dbReference>
<dbReference type="GO" id="GO:0055085">
    <property type="term" value="P:transmembrane transport"/>
    <property type="evidence" value="ECO:0007669"/>
    <property type="project" value="InterPro"/>
</dbReference>
<keyword evidence="11" id="KW-1185">Reference proteome</keyword>
<feature type="transmembrane region" description="Helical" evidence="8">
    <location>
        <begin position="205"/>
        <end position="227"/>
    </location>
</feature>
<dbReference type="GO" id="GO:0006865">
    <property type="term" value="P:amino acid transport"/>
    <property type="evidence" value="ECO:0007669"/>
    <property type="project" value="UniProtKB-KW"/>
</dbReference>
<evidence type="ECO:0000259" key="9">
    <source>
        <dbReference type="Pfam" id="PF00324"/>
    </source>
</evidence>
<feature type="transmembrane region" description="Helical" evidence="8">
    <location>
        <begin position="340"/>
        <end position="362"/>
    </location>
</feature>
<dbReference type="AlphaFoldDB" id="A0A7J5BA50"/>
<protein>
    <submittedName>
        <fullName evidence="10">Amino acid permease</fullName>
    </submittedName>
</protein>
<comment type="subcellular location">
    <subcellularLocation>
        <location evidence="1">Membrane</location>
        <topology evidence="1">Multi-pass membrane protein</topology>
    </subcellularLocation>
</comment>
<feature type="transmembrane region" description="Helical" evidence="8">
    <location>
        <begin position="247"/>
        <end position="268"/>
    </location>
</feature>
<reference evidence="10 11" key="1">
    <citation type="submission" date="2019-09" db="EMBL/GenBank/DDBJ databases">
        <title>Phylogeny of genus Pseudoclavibacter and closely related genus.</title>
        <authorList>
            <person name="Li Y."/>
        </authorList>
    </citation>
    <scope>NUCLEOTIDE SEQUENCE [LARGE SCALE GENOMIC DNA]</scope>
    <source>
        <strain evidence="10 11">KCTC 13959</strain>
    </source>
</reference>
<keyword evidence="3" id="KW-0813">Transport</keyword>
<keyword evidence="4 8" id="KW-0812">Transmembrane</keyword>
<feature type="transmembrane region" description="Helical" evidence="8">
    <location>
        <begin position="414"/>
        <end position="433"/>
    </location>
</feature>
<dbReference type="Gene3D" id="1.20.1740.10">
    <property type="entry name" value="Amino acid/polyamine transporter I"/>
    <property type="match status" value="1"/>
</dbReference>
<dbReference type="OrthoDB" id="5297508at2"/>
<organism evidence="10 11">
    <name type="scientific">Gulosibacter chungangensis</name>
    <dbReference type="NCBI Taxonomy" id="979746"/>
    <lineage>
        <taxon>Bacteria</taxon>
        <taxon>Bacillati</taxon>
        <taxon>Actinomycetota</taxon>
        <taxon>Actinomycetes</taxon>
        <taxon>Micrococcales</taxon>
        <taxon>Microbacteriaceae</taxon>
        <taxon>Gulosibacter</taxon>
    </lineage>
</organism>
<evidence type="ECO:0000313" key="11">
    <source>
        <dbReference type="Proteomes" id="UP000433493"/>
    </source>
</evidence>
<keyword evidence="6 8" id="KW-1133">Transmembrane helix</keyword>
<proteinExistence type="inferred from homology"/>
<dbReference type="GO" id="GO:0016020">
    <property type="term" value="C:membrane"/>
    <property type="evidence" value="ECO:0007669"/>
    <property type="project" value="UniProtKB-SubCell"/>
</dbReference>
<evidence type="ECO:0000256" key="2">
    <source>
        <dbReference type="ARBA" id="ARBA00008583"/>
    </source>
</evidence>
<evidence type="ECO:0000256" key="4">
    <source>
        <dbReference type="ARBA" id="ARBA00022692"/>
    </source>
</evidence>
<feature type="transmembrane region" description="Helical" evidence="8">
    <location>
        <begin position="26"/>
        <end position="47"/>
    </location>
</feature>
<sequence>MSTDTAPVSTAAQPTKKTKKLRNRHVTMITLGGIIGSSLFVGSANVISQVGPAALISYAIGGLLVMFAMRMLGEMATTRPSIGSFMEYARTGLGEWAGYLVGWLYWYFWVGVIAYEAVIGGAIFHGWFPAVPAWVFAVALLVIFIATNLISVRSFGEVEFWLASVKVAAILVFIAVGALFVFGAWPNSTPGISHLWDVGGFAPNGVWPILSGVAIVIFSYFGTEIAVMAAAESEDPARGVRQATNTIIWRILLFYLGSVLLIVAIVPWNALPDPDVQGPFAFLFSQYGIPGADFIMTAVILTAVLSVLNSGIYSASRMFASLAGRGFAPKAFAKTSTNGVPVAAVIASTLGGFAAVLVSFIFPNSGIFDFIMNSSGLVALFVYVFIALTQVRLRNRMTQEEQANLKLPMWLHPWLAYLTIAAVAGIVVIMLLSGPSTQAQVWTSLISVIVLIAVWPLVRRNLKKTGKFGQPMTTVVEQQ</sequence>
<evidence type="ECO:0000256" key="1">
    <source>
        <dbReference type="ARBA" id="ARBA00004141"/>
    </source>
</evidence>
<dbReference type="PIRSF" id="PIRSF006060">
    <property type="entry name" value="AA_transporter"/>
    <property type="match status" value="1"/>
</dbReference>
<dbReference type="EMBL" id="WBKB01000005">
    <property type="protein sequence ID" value="KAB1642638.1"/>
    <property type="molecule type" value="Genomic_DNA"/>
</dbReference>
<comment type="similarity">
    <text evidence="2">Belongs to the amino acid-polyamine-organocation (APC) superfamily. Amino acid transporter (AAT) (TC 2.A.3.1) family.</text>
</comment>
<evidence type="ECO:0000313" key="10">
    <source>
        <dbReference type="EMBL" id="KAB1642638.1"/>
    </source>
</evidence>
<keyword evidence="5" id="KW-0029">Amino-acid transport</keyword>
<keyword evidence="7 8" id="KW-0472">Membrane</keyword>
<dbReference type="InterPro" id="IPR004841">
    <property type="entry name" value="AA-permease/SLC12A_dom"/>
</dbReference>
<dbReference type="PANTHER" id="PTHR43495:SF5">
    <property type="entry name" value="GAMMA-AMINOBUTYRIC ACID PERMEASE"/>
    <property type="match status" value="1"/>
</dbReference>
<dbReference type="Proteomes" id="UP000433493">
    <property type="component" value="Unassembled WGS sequence"/>
</dbReference>
<dbReference type="PANTHER" id="PTHR43495">
    <property type="entry name" value="GABA PERMEASE"/>
    <property type="match status" value="1"/>
</dbReference>
<feature type="domain" description="Amino acid permease/ SLC12A" evidence="9">
    <location>
        <begin position="25"/>
        <end position="460"/>
    </location>
</feature>
<accession>A0A7J5BA50</accession>
<evidence type="ECO:0000256" key="5">
    <source>
        <dbReference type="ARBA" id="ARBA00022970"/>
    </source>
</evidence>
<feature type="transmembrane region" description="Helical" evidence="8">
    <location>
        <begin position="439"/>
        <end position="458"/>
    </location>
</feature>
<evidence type="ECO:0000256" key="8">
    <source>
        <dbReference type="SAM" id="Phobius"/>
    </source>
</evidence>
<feature type="transmembrane region" description="Helical" evidence="8">
    <location>
        <begin position="288"/>
        <end position="308"/>
    </location>
</feature>
<gene>
    <name evidence="10" type="ORF">F8O05_09230</name>
</gene>
<evidence type="ECO:0000256" key="7">
    <source>
        <dbReference type="ARBA" id="ARBA00023136"/>
    </source>
</evidence>
<feature type="transmembrane region" description="Helical" evidence="8">
    <location>
        <begin position="161"/>
        <end position="185"/>
    </location>
</feature>
<feature type="transmembrane region" description="Helical" evidence="8">
    <location>
        <begin position="374"/>
        <end position="393"/>
    </location>
</feature>
<dbReference type="RefSeq" id="WP_158052441.1">
    <property type="nucleotide sequence ID" value="NZ_WBKB01000005.1"/>
</dbReference>